<feature type="binding site" evidence="2">
    <location>
        <begin position="234"/>
        <end position="235"/>
    </location>
    <ligand>
        <name>ATP</name>
        <dbReference type="ChEBI" id="CHEBI:30616"/>
    </ligand>
</feature>
<dbReference type="KEGG" id="scou:SCORR_v1c08710"/>
<dbReference type="InterPro" id="IPR040198">
    <property type="entry name" value="Fido_containing"/>
</dbReference>
<evidence type="ECO:0000256" key="2">
    <source>
        <dbReference type="PIRSR" id="PIRSR640198-2"/>
    </source>
</evidence>
<dbReference type="PANTHER" id="PTHR13504">
    <property type="entry name" value="FIDO DOMAIN-CONTAINING PROTEIN DDB_G0283145"/>
    <property type="match status" value="1"/>
</dbReference>
<keyword evidence="2" id="KW-0067">ATP-binding</keyword>
<reference evidence="4 5" key="1">
    <citation type="submission" date="2017-07" db="EMBL/GenBank/DDBJ databases">
        <title>Complete genome sequence of Spiroplasma corruscae EC-1 (DSM 19793).</title>
        <authorList>
            <person name="Tsai Y.-M."/>
            <person name="Lo W.-S."/>
            <person name="Kuo C.-H."/>
        </authorList>
    </citation>
    <scope>NUCLEOTIDE SEQUENCE [LARGE SCALE GENOMIC DNA]</scope>
    <source>
        <strain evidence="4 5">EC-1</strain>
    </source>
</reference>
<dbReference type="InterPro" id="IPR003812">
    <property type="entry name" value="Fido"/>
</dbReference>
<evidence type="ECO:0000313" key="4">
    <source>
        <dbReference type="EMBL" id="ASP28643.1"/>
    </source>
</evidence>
<dbReference type="OrthoDB" id="9813719at2"/>
<dbReference type="Gene3D" id="1.10.3290.10">
    <property type="entry name" value="Fido-like domain"/>
    <property type="match status" value="1"/>
</dbReference>
<dbReference type="Proteomes" id="UP000203229">
    <property type="component" value="Chromosome"/>
</dbReference>
<feature type="binding site" evidence="2">
    <location>
        <begin position="196"/>
        <end position="203"/>
    </location>
    <ligand>
        <name>ATP</name>
        <dbReference type="ChEBI" id="CHEBI:30616"/>
    </ligand>
</feature>
<dbReference type="EMBL" id="CP022535">
    <property type="protein sequence ID" value="ASP28643.1"/>
    <property type="molecule type" value="Genomic_DNA"/>
</dbReference>
<dbReference type="Pfam" id="PF02661">
    <property type="entry name" value="Fic"/>
    <property type="match status" value="1"/>
</dbReference>
<feature type="active site" evidence="1">
    <location>
        <position position="192"/>
    </location>
</feature>
<proteinExistence type="predicted"/>
<dbReference type="SUPFAM" id="SSF140931">
    <property type="entry name" value="Fic-like"/>
    <property type="match status" value="1"/>
</dbReference>
<dbReference type="AlphaFoldDB" id="A0A222EQX5"/>
<sequence length="361" mass="42964">MQNKDNLYHIEDIEFNIDNFVEKSKIIKEKFKLYNKYMEFCPFDTQYLIMQLLKYEARNSNLIEGIYTSDIDLLTSEDPSSKKITNYLSSLKEAINDYQKNKIYTLDSFLKMHKNLFKNIISTDAINATPGLLRVRNAQIANHNPPKPIYIEEYMKQLINWLNEDSKWDKYPNELKCPIKVAIAHAYFEKIHPFSDGNGRVGRILINLIFNSFNLSNNSYFFISKSILENQFEYYMQLEKLDNNKDYNNWILFFLDLIIEQLDTNIKVIKNSLQLLIKIKNDLLLEDSNLMRNLKNKILKFISRYPIFTITKLKSYIFDNNSEVSDKEFQKAFEDIKDKYNIKKIKDTSFYEFIDVVKIIV</sequence>
<evidence type="ECO:0000256" key="1">
    <source>
        <dbReference type="PIRSR" id="PIRSR640198-1"/>
    </source>
</evidence>
<feature type="domain" description="Fido" evidence="3">
    <location>
        <begin position="104"/>
        <end position="256"/>
    </location>
</feature>
<dbReference type="GO" id="GO:0005524">
    <property type="term" value="F:ATP binding"/>
    <property type="evidence" value="ECO:0007669"/>
    <property type="project" value="UniProtKB-KW"/>
</dbReference>
<dbReference type="RefSeq" id="WP_094049572.1">
    <property type="nucleotide sequence ID" value="NZ_CP022535.1"/>
</dbReference>
<feature type="binding site" evidence="2">
    <location>
        <position position="243"/>
    </location>
    <ligand>
        <name>ATP</name>
        <dbReference type="ChEBI" id="CHEBI:30616"/>
    </ligand>
</feature>
<dbReference type="PROSITE" id="PS51459">
    <property type="entry name" value="FIDO"/>
    <property type="match status" value="1"/>
</dbReference>
<evidence type="ECO:0000313" key="5">
    <source>
        <dbReference type="Proteomes" id="UP000203229"/>
    </source>
</evidence>
<evidence type="ECO:0000259" key="3">
    <source>
        <dbReference type="PROSITE" id="PS51459"/>
    </source>
</evidence>
<keyword evidence="2" id="KW-0547">Nucleotide-binding</keyword>
<dbReference type="InterPro" id="IPR036597">
    <property type="entry name" value="Fido-like_dom_sf"/>
</dbReference>
<name>A0A222EQX5_9MOLU</name>
<organism evidence="4 5">
    <name type="scientific">Spiroplasma corruscae</name>
    <dbReference type="NCBI Taxonomy" id="216934"/>
    <lineage>
        <taxon>Bacteria</taxon>
        <taxon>Bacillati</taxon>
        <taxon>Mycoplasmatota</taxon>
        <taxon>Mollicutes</taxon>
        <taxon>Entomoplasmatales</taxon>
        <taxon>Spiroplasmataceae</taxon>
        <taxon>Spiroplasma</taxon>
    </lineage>
</organism>
<gene>
    <name evidence="4" type="ORF">SCORR_v1c08710</name>
</gene>
<keyword evidence="5" id="KW-1185">Reference proteome</keyword>
<protein>
    <recommendedName>
        <fullName evidence="3">Fido domain-containing protein</fullName>
    </recommendedName>
</protein>
<dbReference type="PANTHER" id="PTHR13504:SF38">
    <property type="entry name" value="FIDO DOMAIN-CONTAINING PROTEIN"/>
    <property type="match status" value="1"/>
</dbReference>
<accession>A0A222EQX5</accession>